<protein>
    <submittedName>
        <fullName evidence="1">Uncharacterized protein</fullName>
    </submittedName>
</protein>
<dbReference type="Proteomes" id="UP000238034">
    <property type="component" value="Unassembled WGS sequence"/>
</dbReference>
<sequence>MIKKRNYILILIVVAGLLYMMKDSFFQPGVEDLKGSFKELGFTRNENNTGPVLRLYSVSLTDTLWKEMETYGNYMPHTKYGVTKVFFFLEGSPSPASISLDTQKPADEYQKNCVAMYEKDANSQVKLVRYPFR</sequence>
<reference evidence="1 2" key="1">
    <citation type="submission" date="2018-03" db="EMBL/GenBank/DDBJ databases">
        <title>Genomic Encyclopedia of Type Strains, Phase III (KMG-III): the genomes of soil and plant-associated and newly described type strains.</title>
        <authorList>
            <person name="Whitman W."/>
        </authorList>
    </citation>
    <scope>NUCLEOTIDE SEQUENCE [LARGE SCALE GENOMIC DNA]</scope>
    <source>
        <strain evidence="1 2">CGMCC 1.9313</strain>
    </source>
</reference>
<dbReference type="OrthoDB" id="709006at2"/>
<proteinExistence type="predicted"/>
<organism evidence="1 2">
    <name type="scientific">Arcticibacter pallidicorallinus</name>
    <dbReference type="NCBI Taxonomy" id="1259464"/>
    <lineage>
        <taxon>Bacteria</taxon>
        <taxon>Pseudomonadati</taxon>
        <taxon>Bacteroidota</taxon>
        <taxon>Sphingobacteriia</taxon>
        <taxon>Sphingobacteriales</taxon>
        <taxon>Sphingobacteriaceae</taxon>
        <taxon>Arcticibacter</taxon>
    </lineage>
</organism>
<name>A0A2T0U5X9_9SPHI</name>
<dbReference type="EMBL" id="PVTH01000004">
    <property type="protein sequence ID" value="PRY53326.1"/>
    <property type="molecule type" value="Genomic_DNA"/>
</dbReference>
<evidence type="ECO:0000313" key="2">
    <source>
        <dbReference type="Proteomes" id="UP000238034"/>
    </source>
</evidence>
<dbReference type="AlphaFoldDB" id="A0A2T0U5X9"/>
<gene>
    <name evidence="1" type="ORF">B0I27_104337</name>
</gene>
<dbReference type="RefSeq" id="WP_106292889.1">
    <property type="nucleotide sequence ID" value="NZ_PVTH01000004.1"/>
</dbReference>
<evidence type="ECO:0000313" key="1">
    <source>
        <dbReference type="EMBL" id="PRY53326.1"/>
    </source>
</evidence>
<accession>A0A2T0U5X9</accession>
<comment type="caution">
    <text evidence="1">The sequence shown here is derived from an EMBL/GenBank/DDBJ whole genome shotgun (WGS) entry which is preliminary data.</text>
</comment>
<keyword evidence="2" id="KW-1185">Reference proteome</keyword>